<evidence type="ECO:0000256" key="1">
    <source>
        <dbReference type="ARBA" id="ARBA00004651"/>
    </source>
</evidence>
<dbReference type="KEGG" id="epo:Epro_0526"/>
<feature type="transmembrane region" description="Helical" evidence="6">
    <location>
        <begin position="42"/>
        <end position="63"/>
    </location>
</feature>
<feature type="transmembrane region" description="Helical" evidence="6">
    <location>
        <begin position="387"/>
        <end position="405"/>
    </location>
</feature>
<dbReference type="EMBL" id="CP009498">
    <property type="protein sequence ID" value="AKL97905.1"/>
    <property type="molecule type" value="Genomic_DNA"/>
</dbReference>
<evidence type="ECO:0000256" key="3">
    <source>
        <dbReference type="ARBA" id="ARBA00022692"/>
    </source>
</evidence>
<feature type="transmembrane region" description="Helical" evidence="6">
    <location>
        <begin position="6"/>
        <end position="30"/>
    </location>
</feature>
<dbReference type="STRING" id="1408281.Epro_0526"/>
<dbReference type="GO" id="GO:0043190">
    <property type="term" value="C:ATP-binding cassette (ABC) transporter complex"/>
    <property type="evidence" value="ECO:0007669"/>
    <property type="project" value="TreeGrafter"/>
</dbReference>
<dbReference type="PANTHER" id="PTHR33529:SF6">
    <property type="entry name" value="YJGP_YJGQ FAMILY PERMEASE"/>
    <property type="match status" value="1"/>
</dbReference>
<gene>
    <name evidence="7" type="primary">yjgP</name>
    <name evidence="7" type="ORF">Epro_0526</name>
</gene>
<evidence type="ECO:0000256" key="4">
    <source>
        <dbReference type="ARBA" id="ARBA00022989"/>
    </source>
</evidence>
<evidence type="ECO:0000313" key="7">
    <source>
        <dbReference type="EMBL" id="AKL97905.1"/>
    </source>
</evidence>
<dbReference type="PANTHER" id="PTHR33529">
    <property type="entry name" value="SLR0882 PROTEIN-RELATED"/>
    <property type="match status" value="1"/>
</dbReference>
<dbReference type="GO" id="GO:0015920">
    <property type="term" value="P:lipopolysaccharide transport"/>
    <property type="evidence" value="ECO:0007669"/>
    <property type="project" value="TreeGrafter"/>
</dbReference>
<feature type="transmembrane region" description="Helical" evidence="6">
    <location>
        <begin position="328"/>
        <end position="347"/>
    </location>
</feature>
<keyword evidence="8" id="KW-1185">Reference proteome</keyword>
<feature type="transmembrane region" description="Helical" evidence="6">
    <location>
        <begin position="83"/>
        <end position="112"/>
    </location>
</feature>
<dbReference type="Proteomes" id="UP000035337">
    <property type="component" value="Chromosome"/>
</dbReference>
<evidence type="ECO:0000256" key="2">
    <source>
        <dbReference type="ARBA" id="ARBA00022475"/>
    </source>
</evidence>
<dbReference type="Pfam" id="PF03739">
    <property type="entry name" value="LptF_LptG"/>
    <property type="match status" value="1"/>
</dbReference>
<accession>A0A0G3WJ34</accession>
<keyword evidence="2" id="KW-1003">Cell membrane</keyword>
<keyword evidence="3 6" id="KW-0812">Transmembrane</keyword>
<dbReference type="AlphaFoldDB" id="A0A0G3WJ34"/>
<dbReference type="InterPro" id="IPR005495">
    <property type="entry name" value="LptG/LptF_permease"/>
</dbReference>
<evidence type="ECO:0000256" key="5">
    <source>
        <dbReference type="ARBA" id="ARBA00023136"/>
    </source>
</evidence>
<proteinExistence type="predicted"/>
<comment type="subcellular location">
    <subcellularLocation>
        <location evidence="1">Cell membrane</location>
        <topology evidence="1">Multi-pass membrane protein</topology>
    </subcellularLocation>
</comment>
<keyword evidence="5 6" id="KW-0472">Membrane</keyword>
<keyword evidence="4 6" id="KW-1133">Transmembrane helix</keyword>
<name>A0A0G3WJ34_9BACT</name>
<evidence type="ECO:0000313" key="8">
    <source>
        <dbReference type="Proteomes" id="UP000035337"/>
    </source>
</evidence>
<feature type="transmembrane region" description="Helical" evidence="6">
    <location>
        <begin position="354"/>
        <end position="375"/>
    </location>
</feature>
<protein>
    <submittedName>
        <fullName evidence="7">Permease YjgP/YjgQ family protein</fullName>
    </submittedName>
</protein>
<feature type="transmembrane region" description="Helical" evidence="6">
    <location>
        <begin position="133"/>
        <end position="155"/>
    </location>
</feature>
<evidence type="ECO:0000256" key="6">
    <source>
        <dbReference type="SAM" id="Phobius"/>
    </source>
</evidence>
<sequence length="410" mass="46352">MEEVILYVSFYAVIVYSISFHFSIIFDIILGDFMIKKIHAYIIKEFVYSFLFGLAVFSMLLLLDQVFQLVDLFLSKGVSLFLVIKLFALIFPNILTLAVPMAVLFGVLLAYGRFSEDNEITAMKANCVDYKTLSVPVIVFVAVLSFFLIFFNHFISPSMHGDFRNLFNEIITKRPLVKLDEKALISVEGYNIYANKVDNKNNSMFGITIYKFADQTKKQKSQGAASLQNDSGEWRMSASSGTVKTYSNGIQLTLYKGYWQRATPSNIKNMTHVVFQSYTFNIPFQAAQAAQTVTTKEMSSVQLLKMIKDHKKQDIPYTAYSSEYWQRWIFALAPIAFVLVAIPIGIMSGKGGKTIGFGMSLGVLLFYYMLFLLVLNLGEKGRAPLGLIIWLPNILTSGIGAYLFTRMVKK</sequence>
<organism evidence="7 8">
    <name type="scientific">Endomicrobium proavitum</name>
    <dbReference type="NCBI Taxonomy" id="1408281"/>
    <lineage>
        <taxon>Bacteria</taxon>
        <taxon>Pseudomonadati</taxon>
        <taxon>Elusimicrobiota</taxon>
        <taxon>Endomicrobiia</taxon>
        <taxon>Endomicrobiales</taxon>
        <taxon>Endomicrobiaceae</taxon>
        <taxon>Endomicrobium</taxon>
    </lineage>
</organism>
<reference evidence="7 8" key="1">
    <citation type="submission" date="2014-09" db="EMBL/GenBank/DDBJ databases">
        <title>Complete genome sequence of Endomicrobium proavitum.</title>
        <authorList>
            <person name="Zheng H."/>
        </authorList>
    </citation>
    <scope>NUCLEOTIDE SEQUENCE [LARGE SCALE GENOMIC DNA]</scope>
    <source>
        <strain evidence="7 8">Rsa215</strain>
    </source>
</reference>